<evidence type="ECO:0000313" key="6">
    <source>
        <dbReference type="EMBL" id="ESO89878.1"/>
    </source>
</evidence>
<dbReference type="InterPro" id="IPR050621">
    <property type="entry name" value="Tudor_domain_containing"/>
</dbReference>
<dbReference type="Gene3D" id="2.40.50.90">
    <property type="match status" value="1"/>
</dbReference>
<evidence type="ECO:0000259" key="5">
    <source>
        <dbReference type="PROSITE" id="PS50103"/>
    </source>
</evidence>
<dbReference type="InterPro" id="IPR036855">
    <property type="entry name" value="Znf_CCCH_sf"/>
</dbReference>
<organism evidence="6 7">
    <name type="scientific">Lottia gigantea</name>
    <name type="common">Giant owl limpet</name>
    <dbReference type="NCBI Taxonomy" id="225164"/>
    <lineage>
        <taxon>Eukaryota</taxon>
        <taxon>Metazoa</taxon>
        <taxon>Spiralia</taxon>
        <taxon>Lophotrochozoa</taxon>
        <taxon>Mollusca</taxon>
        <taxon>Gastropoda</taxon>
        <taxon>Patellogastropoda</taxon>
        <taxon>Lottioidea</taxon>
        <taxon>Lottiidae</taxon>
        <taxon>Lottia</taxon>
    </lineage>
</organism>
<keyword evidence="2 4" id="KW-0863">Zinc-finger</keyword>
<dbReference type="Proteomes" id="UP000030746">
    <property type="component" value="Unassembled WGS sequence"/>
</dbReference>
<gene>
    <name evidence="6" type="ORF">LOTGIDRAFT_164571</name>
</gene>
<evidence type="ECO:0000256" key="3">
    <source>
        <dbReference type="ARBA" id="ARBA00022833"/>
    </source>
</evidence>
<dbReference type="STRING" id="225164.V3ZFG5"/>
<dbReference type="HOGENOM" id="CLU_1139118_0_0_1"/>
<feature type="zinc finger region" description="C3H1-type" evidence="4">
    <location>
        <begin position="17"/>
        <end position="45"/>
    </location>
</feature>
<dbReference type="SUPFAM" id="SSF63748">
    <property type="entry name" value="Tudor/PWWP/MBT"/>
    <property type="match status" value="1"/>
</dbReference>
<keyword evidence="3 4" id="KW-0862">Zinc</keyword>
<protein>
    <recommendedName>
        <fullName evidence="5">C3H1-type domain-containing protein</fullName>
    </recommendedName>
</protein>
<name>V3ZFG5_LOTGI</name>
<dbReference type="SUPFAM" id="SSF50199">
    <property type="entry name" value="Staphylococcal nuclease"/>
    <property type="match status" value="1"/>
</dbReference>
<dbReference type="KEGG" id="lgi:LOTGIDRAFT_164571"/>
<dbReference type="EMBL" id="KB202518">
    <property type="protein sequence ID" value="ESO89878.1"/>
    <property type="molecule type" value="Genomic_DNA"/>
</dbReference>
<dbReference type="InterPro" id="IPR035437">
    <property type="entry name" value="SNase_OB-fold_sf"/>
</dbReference>
<dbReference type="Pfam" id="PF00567">
    <property type="entry name" value="TUDOR"/>
    <property type="match status" value="1"/>
</dbReference>
<evidence type="ECO:0000256" key="4">
    <source>
        <dbReference type="PROSITE-ProRule" id="PRU00723"/>
    </source>
</evidence>
<dbReference type="PROSITE" id="PS50103">
    <property type="entry name" value="ZF_C3H1"/>
    <property type="match status" value="1"/>
</dbReference>
<dbReference type="PANTHER" id="PTHR22948:SF29">
    <property type="entry name" value="FI02030P-RELATED"/>
    <property type="match status" value="1"/>
</dbReference>
<evidence type="ECO:0000256" key="1">
    <source>
        <dbReference type="ARBA" id="ARBA00022723"/>
    </source>
</evidence>
<keyword evidence="7" id="KW-1185">Reference proteome</keyword>
<dbReference type="AlphaFoldDB" id="V3ZFG5"/>
<dbReference type="GO" id="GO:0008270">
    <property type="term" value="F:zinc ion binding"/>
    <property type="evidence" value="ECO:0007669"/>
    <property type="project" value="UniProtKB-KW"/>
</dbReference>
<evidence type="ECO:0000313" key="7">
    <source>
        <dbReference type="Proteomes" id="UP000030746"/>
    </source>
</evidence>
<dbReference type="Gene3D" id="4.10.1000.10">
    <property type="entry name" value="Zinc finger, CCCH-type"/>
    <property type="match status" value="1"/>
</dbReference>
<evidence type="ECO:0000256" key="2">
    <source>
        <dbReference type="ARBA" id="ARBA00022771"/>
    </source>
</evidence>
<sequence>MSEMQHLHILREKPEGKDEKRICRWYNTPGECWRGDRCEYLHIKKTDVLTQDKEAVFVWDEDQSEILPEVDTLVVVVVSTIISPRHFYVLLPYGKTTLDYLQSQKDAFIKNNNKNKIFFVDFGNTSWIDERKIRKLDAQFLHLPLQALECFLEDVELPKRKTVWSYASREYFHSLVDGKTLVAQITSKSWNGSLKVNLFDTSGRKDINVAQALIEAGYACETPDEHPMNLSRTSSMESIVYMPG</sequence>
<reference evidence="6 7" key="1">
    <citation type="journal article" date="2013" name="Nature">
        <title>Insights into bilaterian evolution from three spiralian genomes.</title>
        <authorList>
            <person name="Simakov O."/>
            <person name="Marletaz F."/>
            <person name="Cho S.J."/>
            <person name="Edsinger-Gonzales E."/>
            <person name="Havlak P."/>
            <person name="Hellsten U."/>
            <person name="Kuo D.H."/>
            <person name="Larsson T."/>
            <person name="Lv J."/>
            <person name="Arendt D."/>
            <person name="Savage R."/>
            <person name="Osoegawa K."/>
            <person name="de Jong P."/>
            <person name="Grimwood J."/>
            <person name="Chapman J.A."/>
            <person name="Shapiro H."/>
            <person name="Aerts A."/>
            <person name="Otillar R.P."/>
            <person name="Terry A.Y."/>
            <person name="Boore J.L."/>
            <person name="Grigoriev I.V."/>
            <person name="Lindberg D.R."/>
            <person name="Seaver E.C."/>
            <person name="Weisblat D.A."/>
            <person name="Putnam N.H."/>
            <person name="Rokhsar D.S."/>
        </authorList>
    </citation>
    <scope>NUCLEOTIDE SEQUENCE [LARGE SCALE GENOMIC DNA]</scope>
</reference>
<accession>V3ZFG5</accession>
<dbReference type="OrthoDB" id="10069557at2759"/>
<feature type="domain" description="C3H1-type" evidence="5">
    <location>
        <begin position="17"/>
        <end position="45"/>
    </location>
</feature>
<dbReference type="OMA" id="WVAVEIT"/>
<proteinExistence type="predicted"/>
<dbReference type="Pfam" id="PF00642">
    <property type="entry name" value="zf-CCCH"/>
    <property type="match status" value="1"/>
</dbReference>
<keyword evidence="1 4" id="KW-0479">Metal-binding</keyword>
<dbReference type="GeneID" id="20239771"/>
<dbReference type="SUPFAM" id="SSF90229">
    <property type="entry name" value="CCCH zinc finger"/>
    <property type="match status" value="1"/>
</dbReference>
<dbReference type="CTD" id="20239771"/>
<dbReference type="RefSeq" id="XP_009059353.1">
    <property type="nucleotide sequence ID" value="XM_009061105.1"/>
</dbReference>
<dbReference type="InterPro" id="IPR002999">
    <property type="entry name" value="Tudor"/>
</dbReference>
<dbReference type="SMART" id="SM00356">
    <property type="entry name" value="ZnF_C3H1"/>
    <property type="match status" value="1"/>
</dbReference>
<dbReference type="InterPro" id="IPR000571">
    <property type="entry name" value="Znf_CCCH"/>
</dbReference>
<dbReference type="PANTHER" id="PTHR22948">
    <property type="entry name" value="TUDOR DOMAIN CONTAINING PROTEIN"/>
    <property type="match status" value="1"/>
</dbReference>